<dbReference type="Proteomes" id="UP000184432">
    <property type="component" value="Unassembled WGS sequence"/>
</dbReference>
<gene>
    <name evidence="1" type="ORF">SAMN04488508_101528</name>
</gene>
<keyword evidence="2" id="KW-1185">Reference proteome</keyword>
<dbReference type="EMBL" id="FQYP01000001">
    <property type="protein sequence ID" value="SHI41199.1"/>
    <property type="molecule type" value="Genomic_DNA"/>
</dbReference>
<dbReference type="OrthoDB" id="1523598at2"/>
<evidence type="ECO:0000313" key="2">
    <source>
        <dbReference type="Proteomes" id="UP000184432"/>
    </source>
</evidence>
<evidence type="ECO:0000313" key="1">
    <source>
        <dbReference type="EMBL" id="SHI41199.1"/>
    </source>
</evidence>
<reference evidence="2" key="1">
    <citation type="submission" date="2016-11" db="EMBL/GenBank/DDBJ databases">
        <authorList>
            <person name="Varghese N."/>
            <person name="Submissions S."/>
        </authorList>
    </citation>
    <scope>NUCLEOTIDE SEQUENCE [LARGE SCALE GENOMIC DNA]</scope>
    <source>
        <strain evidence="2">DSM 22623</strain>
    </source>
</reference>
<organism evidence="1 2">
    <name type="scientific">Aquimarina spongiae</name>
    <dbReference type="NCBI Taxonomy" id="570521"/>
    <lineage>
        <taxon>Bacteria</taxon>
        <taxon>Pseudomonadati</taxon>
        <taxon>Bacteroidota</taxon>
        <taxon>Flavobacteriia</taxon>
        <taxon>Flavobacteriales</taxon>
        <taxon>Flavobacteriaceae</taxon>
        <taxon>Aquimarina</taxon>
    </lineage>
</organism>
<dbReference type="RefSeq" id="WP_073313530.1">
    <property type="nucleotide sequence ID" value="NZ_FQYP01000001.1"/>
</dbReference>
<proteinExistence type="predicted"/>
<name>A0A1M6AXC7_9FLAO</name>
<dbReference type="InterPro" id="IPR009045">
    <property type="entry name" value="Zn_M74/Hedgehog-like"/>
</dbReference>
<evidence type="ECO:0008006" key="3">
    <source>
        <dbReference type="Google" id="ProtNLM"/>
    </source>
</evidence>
<dbReference type="AlphaFoldDB" id="A0A1M6AXC7"/>
<accession>A0A1M6AXC7</accession>
<dbReference type="InterPro" id="IPR036365">
    <property type="entry name" value="PGBD-like_sf"/>
</dbReference>
<protein>
    <recommendedName>
        <fullName evidence="3">Peptidoglycan binding domain-containing protein</fullName>
    </recommendedName>
</protein>
<dbReference type="SUPFAM" id="SSF47090">
    <property type="entry name" value="PGBD-like"/>
    <property type="match status" value="1"/>
</dbReference>
<dbReference type="SUPFAM" id="SSF55166">
    <property type="entry name" value="Hedgehog/DD-peptidase"/>
    <property type="match status" value="1"/>
</dbReference>
<sequence>MAYDDIFLIAVQEHLLFHKIIEDDESVTNRNLKNHIIDFQDKVGIYTDGIIGPETLWELQYPYVTNTDKLNWVRCDADKIGGIEGFDHFILREDAARQYNLLRREIVDRGGKITSSGGKRSLTAGVSSHRSAKSMHYPGLAFDLSVNSGFFSPKTDPFVMVKNKGANPDSYWQVYCRASGGDLIEIEATYWDSWGSGKDKKVKIKDRFVDFTSTAKKYGFYPIPPRRGYTRPSNKKYLSSEWWHFQANPLLIPGFSQFGIELLKLEDYSASFIKMQNRSIWENRKSIFRKTWW</sequence>